<evidence type="ECO:0008006" key="3">
    <source>
        <dbReference type="Google" id="ProtNLM"/>
    </source>
</evidence>
<dbReference type="STRING" id="1079859.SAMN04515674_108124"/>
<keyword evidence="2" id="KW-1185">Reference proteome</keyword>
<reference evidence="1 2" key="1">
    <citation type="submission" date="2016-10" db="EMBL/GenBank/DDBJ databases">
        <authorList>
            <person name="de Groot N.N."/>
        </authorList>
    </citation>
    <scope>NUCLEOTIDE SEQUENCE [LARGE SCALE GENOMIC DNA]</scope>
    <source>
        <strain evidence="2">E92,LMG 26720,CCM 7988</strain>
    </source>
</reference>
<dbReference type="AlphaFoldDB" id="A0A1I5UZJ2"/>
<gene>
    <name evidence="1" type="ORF">SAMN04515674_108124</name>
</gene>
<name>A0A1I5UZJ2_9BACT</name>
<dbReference type="RefSeq" id="WP_143095238.1">
    <property type="nucleotide sequence ID" value="NZ_FOXH01000008.1"/>
</dbReference>
<dbReference type="Proteomes" id="UP000199306">
    <property type="component" value="Unassembled WGS sequence"/>
</dbReference>
<dbReference type="EMBL" id="FOXH01000008">
    <property type="protein sequence ID" value="SFQ00497.1"/>
    <property type="molecule type" value="Genomic_DNA"/>
</dbReference>
<protein>
    <recommendedName>
        <fullName evidence="3">Repeat domain-containing protein</fullName>
    </recommendedName>
</protein>
<evidence type="ECO:0000313" key="1">
    <source>
        <dbReference type="EMBL" id="SFQ00497.1"/>
    </source>
</evidence>
<sequence>MLKPNIKILLAALLIICLVGGMFLYESSENENDLSETSLNQIPEIQARQSLQIPETVTDESDNEMEFRNDAFLFKIRKDSSSYILTAYENSKKIAQNSLKGINGIISAQVTDLNGNGSPEILIFLNAGKGMAFTGYELRQNQLIPFNLPKLIGRPSFGYAGEDTLFLRGNKIVRQFQFRNAEFTSFPSGTRTCEYSLGYNLKFAMQKSIDSE</sequence>
<proteinExistence type="predicted"/>
<evidence type="ECO:0000313" key="2">
    <source>
        <dbReference type="Proteomes" id="UP000199306"/>
    </source>
</evidence>
<organism evidence="1 2">
    <name type="scientific">Pseudarcicella hirudinis</name>
    <dbReference type="NCBI Taxonomy" id="1079859"/>
    <lineage>
        <taxon>Bacteria</taxon>
        <taxon>Pseudomonadati</taxon>
        <taxon>Bacteroidota</taxon>
        <taxon>Cytophagia</taxon>
        <taxon>Cytophagales</taxon>
        <taxon>Flectobacillaceae</taxon>
        <taxon>Pseudarcicella</taxon>
    </lineage>
</organism>
<accession>A0A1I5UZJ2</accession>
<dbReference type="OrthoDB" id="980465at2"/>